<evidence type="ECO:0000256" key="11">
    <source>
        <dbReference type="ARBA" id="ARBA00025437"/>
    </source>
</evidence>
<reference evidence="17 19" key="1">
    <citation type="submission" date="2015-08" db="EMBL/GenBank/DDBJ databases">
        <title>Genome of Paenibacillus jilunlii.</title>
        <authorList>
            <person name="Sant'Anna F.H."/>
            <person name="Ambrosini A."/>
            <person name="Souza R."/>
            <person name="Bach E."/>
            <person name="Fernandes G."/>
            <person name="Balsanelli E."/>
            <person name="Baura V.A."/>
            <person name="Pedrosa F.O."/>
            <person name="Souza E.M."/>
            <person name="Passaglia L."/>
        </authorList>
    </citation>
    <scope>NUCLEOTIDE SEQUENCE [LARGE SCALE GENOMIC DNA]</scope>
    <source>
        <strain evidence="17 19">DSM 23019</strain>
    </source>
</reference>
<keyword evidence="6 13" id="KW-0237">DNA synthesis</keyword>
<organism evidence="18 20">
    <name type="scientific">Paenibacillus jilunlii</name>
    <dbReference type="NCBI Taxonomy" id="682956"/>
    <lineage>
        <taxon>Bacteria</taxon>
        <taxon>Bacillati</taxon>
        <taxon>Bacillota</taxon>
        <taxon>Bacilli</taxon>
        <taxon>Bacillales</taxon>
        <taxon>Paenibacillaceae</taxon>
        <taxon>Paenibacillus</taxon>
    </lineage>
</organism>
<evidence type="ECO:0000256" key="9">
    <source>
        <dbReference type="ARBA" id="ARBA00023157"/>
    </source>
</evidence>
<dbReference type="PANTHER" id="PTHR43371:SF1">
    <property type="entry name" value="RIBONUCLEOSIDE-DIPHOSPHATE REDUCTASE"/>
    <property type="match status" value="1"/>
</dbReference>
<dbReference type="GO" id="GO:0031419">
    <property type="term" value="F:cobalamin binding"/>
    <property type="evidence" value="ECO:0007669"/>
    <property type="project" value="UniProtKB-KW"/>
</dbReference>
<protein>
    <recommendedName>
        <fullName evidence="4 13">Vitamin B12-dependent ribonucleotide reductase</fullName>
        <ecNumber evidence="3 13">1.17.4.1</ecNumber>
    </recommendedName>
</protein>
<feature type="domain" description="Ribonucleotide reductase large subunit C-terminal" evidence="15">
    <location>
        <begin position="147"/>
        <end position="630"/>
    </location>
</feature>
<dbReference type="PANTHER" id="PTHR43371">
    <property type="entry name" value="VITAMIN B12-DEPENDENT RIBONUCLEOTIDE REDUCTASE"/>
    <property type="match status" value="1"/>
</dbReference>
<gene>
    <name evidence="17" type="ORF">AML91_24895</name>
    <name evidence="18" type="ORF">SAMN05216191_101349</name>
</gene>
<feature type="compositionally biased region" description="Low complexity" evidence="14">
    <location>
        <begin position="653"/>
        <end position="664"/>
    </location>
</feature>
<dbReference type="EMBL" id="LIPY01000122">
    <property type="protein sequence ID" value="KWX71445.1"/>
    <property type="molecule type" value="Genomic_DNA"/>
</dbReference>
<dbReference type="Proteomes" id="UP000070252">
    <property type="component" value="Unassembled WGS sequence"/>
</dbReference>
<dbReference type="InterPro" id="IPR024434">
    <property type="entry name" value="TSCPD_dom"/>
</dbReference>
<dbReference type="InterPro" id="IPR050862">
    <property type="entry name" value="RdRp_reductase_class-2"/>
</dbReference>
<evidence type="ECO:0000256" key="5">
    <source>
        <dbReference type="ARBA" id="ARBA00022628"/>
    </source>
</evidence>
<dbReference type="Proteomes" id="UP000182783">
    <property type="component" value="Unassembled WGS sequence"/>
</dbReference>
<evidence type="ECO:0000256" key="3">
    <source>
        <dbReference type="ARBA" id="ARBA00012274"/>
    </source>
</evidence>
<dbReference type="EC" id="1.17.4.1" evidence="3 13"/>
<feature type="compositionally biased region" description="Basic and acidic residues" evidence="14">
    <location>
        <begin position="642"/>
        <end position="652"/>
    </location>
</feature>
<dbReference type="OrthoDB" id="9762933at2"/>
<evidence type="ECO:0000256" key="14">
    <source>
        <dbReference type="SAM" id="MobiDB-lite"/>
    </source>
</evidence>
<dbReference type="GO" id="GO:0004748">
    <property type="term" value="F:ribonucleoside-diphosphate reductase activity, thioredoxin disulfide as acceptor"/>
    <property type="evidence" value="ECO:0007669"/>
    <property type="project" value="UniProtKB-EC"/>
</dbReference>
<comment type="function">
    <text evidence="11 13">Catalyzes the reduction of ribonucleotides to deoxyribonucleotides. May function to provide a pool of deoxyribonucleotide precursors for DNA repair during oxygen limitation and/or for immediate growth after restoration of oxygen.</text>
</comment>
<dbReference type="Pfam" id="PF02867">
    <property type="entry name" value="Ribonuc_red_lgC"/>
    <property type="match status" value="1"/>
</dbReference>
<proteinExistence type="inferred from homology"/>
<keyword evidence="9" id="KW-1015">Disulfide bond</keyword>
<keyword evidence="7 13" id="KW-0547">Nucleotide-binding</keyword>
<feature type="domain" description="TSCPD" evidence="16">
    <location>
        <begin position="688"/>
        <end position="796"/>
    </location>
</feature>
<feature type="region of interest" description="Disordered" evidence="14">
    <location>
        <begin position="642"/>
        <end position="664"/>
    </location>
</feature>
<dbReference type="EMBL" id="FNGM01000001">
    <property type="protein sequence ID" value="SDK98796.1"/>
    <property type="molecule type" value="Genomic_DNA"/>
</dbReference>
<comment type="similarity">
    <text evidence="2 13">Belongs to the ribonucleoside diphosphate reductase class-2 family.</text>
</comment>
<evidence type="ECO:0000313" key="20">
    <source>
        <dbReference type="Proteomes" id="UP000182783"/>
    </source>
</evidence>
<evidence type="ECO:0000256" key="4">
    <source>
        <dbReference type="ARBA" id="ARBA00014409"/>
    </source>
</evidence>
<dbReference type="AlphaFoldDB" id="A0A1G9GDN3"/>
<dbReference type="Pfam" id="PF12637">
    <property type="entry name" value="TSCPD"/>
    <property type="match status" value="1"/>
</dbReference>
<evidence type="ECO:0000256" key="12">
    <source>
        <dbReference type="ARBA" id="ARBA00047754"/>
    </source>
</evidence>
<keyword evidence="5 13" id="KW-0846">Cobalamin</keyword>
<comment type="catalytic activity">
    <reaction evidence="12 13">
        <text>a 2'-deoxyribonucleoside 5'-diphosphate + [thioredoxin]-disulfide + H2O = a ribonucleoside 5'-diphosphate + [thioredoxin]-dithiol</text>
        <dbReference type="Rhea" id="RHEA:23252"/>
        <dbReference type="Rhea" id="RHEA-COMP:10698"/>
        <dbReference type="Rhea" id="RHEA-COMP:10700"/>
        <dbReference type="ChEBI" id="CHEBI:15377"/>
        <dbReference type="ChEBI" id="CHEBI:29950"/>
        <dbReference type="ChEBI" id="CHEBI:50058"/>
        <dbReference type="ChEBI" id="CHEBI:57930"/>
        <dbReference type="ChEBI" id="CHEBI:73316"/>
        <dbReference type="EC" id="1.17.4.1"/>
    </reaction>
</comment>
<dbReference type="InterPro" id="IPR000788">
    <property type="entry name" value="RNR_lg_C"/>
</dbReference>
<evidence type="ECO:0000256" key="2">
    <source>
        <dbReference type="ARBA" id="ARBA00007405"/>
    </source>
</evidence>
<evidence type="ECO:0000256" key="13">
    <source>
        <dbReference type="RuleBase" id="RU364064"/>
    </source>
</evidence>
<dbReference type="InterPro" id="IPR013344">
    <property type="entry name" value="RNR_NrdJ/NrdZ"/>
</dbReference>
<keyword evidence="19" id="KW-1185">Reference proteome</keyword>
<dbReference type="GO" id="GO:0071897">
    <property type="term" value="P:DNA biosynthetic process"/>
    <property type="evidence" value="ECO:0007669"/>
    <property type="project" value="UniProtKB-KW"/>
</dbReference>
<reference evidence="18 20" key="2">
    <citation type="submission" date="2016-10" db="EMBL/GenBank/DDBJ databases">
        <authorList>
            <person name="de Groot N.N."/>
        </authorList>
    </citation>
    <scope>NUCLEOTIDE SEQUENCE [LARGE SCALE GENOMIC DNA]</scope>
    <source>
        <strain evidence="18 20">CGMCC 1.10239</strain>
    </source>
</reference>
<evidence type="ECO:0000256" key="1">
    <source>
        <dbReference type="ARBA" id="ARBA00001922"/>
    </source>
</evidence>
<dbReference type="SUPFAM" id="SSF51998">
    <property type="entry name" value="PFL-like glycyl radical enzymes"/>
    <property type="match status" value="1"/>
</dbReference>
<evidence type="ECO:0000256" key="7">
    <source>
        <dbReference type="ARBA" id="ARBA00022741"/>
    </source>
</evidence>
<keyword evidence="8 13" id="KW-0560">Oxidoreductase</keyword>
<evidence type="ECO:0000256" key="6">
    <source>
        <dbReference type="ARBA" id="ARBA00022634"/>
    </source>
</evidence>
<evidence type="ECO:0000313" key="19">
    <source>
        <dbReference type="Proteomes" id="UP000070252"/>
    </source>
</evidence>
<evidence type="ECO:0000313" key="17">
    <source>
        <dbReference type="EMBL" id="KWX71445.1"/>
    </source>
</evidence>
<comment type="cofactor">
    <cofactor evidence="1 13">
        <name>adenosylcob(III)alamin</name>
        <dbReference type="ChEBI" id="CHEBI:18408"/>
    </cofactor>
</comment>
<sequence length="882" mass="96372">MSTVERKQRLEGLSEKIFLDRYAWKDADSNNAKVGDVVLVLTKDDPKFPTKEVGEIVERNGRTVTVKTRSGELVESDVEKLTLNIEKTPEEMWDRLASAMASVEKTPELQDEWTAKFRSILDDWKLVPGGRIAAGAGASEELTLFNCYVVPSPKDSRGGIMQTLSEMTEIMARGGGVGINLSSLRPRRAIVRGVNGSSSGSVSWGGLFSYTTGLIEQGGSRRGALMLMINDWHPDVVDFITVKQTMGQVTNANLSVCVSNSFMKAVKEDLDWELVFPDTTDPDYDTVWDGDLDKWKADGRAVIPYRTVKARDVWHTIIESAWKSAEPGVVFMEYYNQMSNSWYFNPIICTNPCGEQGLPGWGVCNLSAVNLSKFYDAENHDVDWADLATTTRYSVRFLDNVIDKTPYHFPENEANQRKERRVGLGTMGLAELMIKLNIRYGSPESLEFLDKLYGFMAREAYLASSEIAGEKGSFQAFDTEKYLLSGFMKNITETYPEVGESIRKNGMRNVTVITQAPTGSTGTMVGTSTGIEPYFAFKYFRQSRLGYDEQFVPIAQEWLEAHPGEELPDYFVTSMDLSAKDHIRAQAAIQRWVDSSISKTANCPSDFTVEETAELYEMAFDLGCKGVTIYRDGSRDVQVLETSKKEDKKDAPAAETAAPSAEPAAPAVTASAVVAAAPAPQGSAVDKQYKKRPQVLRGATYKINTPFGMAYITINDLDGIPAEIFLNVGKAGSDVFAMAEALGRVCSLFLRYGDHGEKVELLIKHLKGIGGSGAIGFGANRVESIADAVAKALETHVLNNAHDDHVPAPIAATLELDFNEALSAELKSSVPAGASTDDGHGGHGAHNHATASRDLCPSCGSASLINIEGCKTCSNCGYSRCG</sequence>
<dbReference type="CDD" id="cd02888">
    <property type="entry name" value="RNR_II_dimer"/>
    <property type="match status" value="1"/>
</dbReference>
<keyword evidence="10 13" id="KW-0170">Cobalt</keyword>
<dbReference type="PRINTS" id="PR01183">
    <property type="entry name" value="RIBORDTASEM1"/>
</dbReference>
<accession>A0A1G9GDN3</accession>
<dbReference type="NCBIfam" id="TIGR02504">
    <property type="entry name" value="NrdJ_Z"/>
    <property type="match status" value="1"/>
</dbReference>
<dbReference type="Gene3D" id="3.20.70.20">
    <property type="match status" value="1"/>
</dbReference>
<evidence type="ECO:0000256" key="10">
    <source>
        <dbReference type="ARBA" id="ARBA00023285"/>
    </source>
</evidence>
<evidence type="ECO:0000259" key="16">
    <source>
        <dbReference type="Pfam" id="PF12637"/>
    </source>
</evidence>
<evidence type="ECO:0000259" key="15">
    <source>
        <dbReference type="Pfam" id="PF02867"/>
    </source>
</evidence>
<name>A0A1G9GDN3_9BACL</name>
<evidence type="ECO:0000256" key="8">
    <source>
        <dbReference type="ARBA" id="ARBA00023002"/>
    </source>
</evidence>
<evidence type="ECO:0000313" key="18">
    <source>
        <dbReference type="EMBL" id="SDK98796.1"/>
    </source>
</evidence>
<dbReference type="GO" id="GO:0000166">
    <property type="term" value="F:nucleotide binding"/>
    <property type="evidence" value="ECO:0007669"/>
    <property type="project" value="UniProtKB-KW"/>
</dbReference>